<feature type="compositionally biased region" description="Basic residues" evidence="1">
    <location>
        <begin position="9"/>
        <end position="19"/>
    </location>
</feature>
<dbReference type="SUPFAM" id="SSF53098">
    <property type="entry name" value="Ribonuclease H-like"/>
    <property type="match status" value="1"/>
</dbReference>
<comment type="caution">
    <text evidence="2">The sequence shown here is derived from an EMBL/GenBank/DDBJ whole genome shotgun (WGS) entry which is preliminary data.</text>
</comment>
<feature type="region of interest" description="Disordered" evidence="1">
    <location>
        <begin position="1"/>
        <end position="89"/>
    </location>
</feature>
<sequence length="294" mass="33242">MSPPPVWRSLKRGKSHPNPRHSIAPRPPHRRVRASNPPPEFVQGQAEHTPAHPNGRLGRKRKLVSTDDELAGQPEPQNKKRKKKDNPEDKAHYKTSWELGHDFFGFIVLVDDYRAWGIANKILQLPVPRNVRKRLAYFCDASIHSLCGAAGIVWPESLSSSKWEGKGVGLLPYQERATIVQNPRVNRTFFQQHSSLTTSHGHRMTKEVFLFTDDINALRRIAGRLPYDPNGDMASHLEVITWHSKTLNRLGVHVKLHFSPGHSKVPGNMAADAMARKAQNELFVQTAISWPAME</sequence>
<dbReference type="RefSeq" id="XP_056752254.1">
    <property type="nucleotide sequence ID" value="XM_056896469.1"/>
</dbReference>
<evidence type="ECO:0000256" key="1">
    <source>
        <dbReference type="SAM" id="MobiDB-lite"/>
    </source>
</evidence>
<dbReference type="AlphaFoldDB" id="A0AAD6H137"/>
<reference evidence="2" key="1">
    <citation type="journal article" date="2023" name="IMA Fungus">
        <title>Comparative genomic study of the Penicillium genus elucidates a diverse pangenome and 15 lateral gene transfer events.</title>
        <authorList>
            <person name="Petersen C."/>
            <person name="Sorensen T."/>
            <person name="Nielsen M.R."/>
            <person name="Sondergaard T.E."/>
            <person name="Sorensen J.L."/>
            <person name="Fitzpatrick D.A."/>
            <person name="Frisvad J.C."/>
            <person name="Nielsen K.L."/>
        </authorList>
    </citation>
    <scope>NUCLEOTIDE SEQUENCE</scope>
    <source>
        <strain evidence="2">IBT 12815</strain>
    </source>
</reference>
<proteinExistence type="predicted"/>
<evidence type="ECO:0008006" key="4">
    <source>
        <dbReference type="Google" id="ProtNLM"/>
    </source>
</evidence>
<accession>A0AAD6H137</accession>
<reference evidence="2" key="2">
    <citation type="submission" date="2023-01" db="EMBL/GenBank/DDBJ databases">
        <authorList>
            <person name="Petersen C."/>
        </authorList>
    </citation>
    <scope>NUCLEOTIDE SEQUENCE</scope>
    <source>
        <strain evidence="2">IBT 12815</strain>
    </source>
</reference>
<evidence type="ECO:0000313" key="2">
    <source>
        <dbReference type="EMBL" id="KAJ5602456.1"/>
    </source>
</evidence>
<dbReference type="InterPro" id="IPR012337">
    <property type="entry name" value="RNaseH-like_sf"/>
</dbReference>
<name>A0AAD6H137_9EURO</name>
<dbReference type="Proteomes" id="UP001213799">
    <property type="component" value="Unassembled WGS sequence"/>
</dbReference>
<dbReference type="GeneID" id="81586711"/>
<keyword evidence="3" id="KW-1185">Reference proteome</keyword>
<dbReference type="EMBL" id="JAQJAE010000003">
    <property type="protein sequence ID" value="KAJ5602456.1"/>
    <property type="molecule type" value="Genomic_DNA"/>
</dbReference>
<evidence type="ECO:0000313" key="3">
    <source>
        <dbReference type="Proteomes" id="UP001213799"/>
    </source>
</evidence>
<protein>
    <recommendedName>
        <fullName evidence="4">RNase H type-1 domain-containing protein</fullName>
    </recommendedName>
</protein>
<gene>
    <name evidence="2" type="ORF">N7537_005412</name>
</gene>
<organism evidence="2 3">
    <name type="scientific">Penicillium hordei</name>
    <dbReference type="NCBI Taxonomy" id="40994"/>
    <lineage>
        <taxon>Eukaryota</taxon>
        <taxon>Fungi</taxon>
        <taxon>Dikarya</taxon>
        <taxon>Ascomycota</taxon>
        <taxon>Pezizomycotina</taxon>
        <taxon>Eurotiomycetes</taxon>
        <taxon>Eurotiomycetidae</taxon>
        <taxon>Eurotiales</taxon>
        <taxon>Aspergillaceae</taxon>
        <taxon>Penicillium</taxon>
    </lineage>
</organism>